<proteinExistence type="predicted"/>
<reference evidence="1 2" key="1">
    <citation type="submission" date="2017-11" db="EMBL/GenBank/DDBJ databases">
        <title>Population delineation of vibrios coincides with oyster pathogenicity.</title>
        <authorList>
            <person name="Bruto M."/>
            <person name="Labreuche Y."/>
            <person name="James A."/>
            <person name="Piel D."/>
            <person name="Chenivesse S."/>
            <person name="Petton B."/>
            <person name="Polz M.F."/>
            <person name="Le Roux F."/>
        </authorList>
    </citation>
    <scope>NUCLEOTIDE SEQUENCE [LARGE SCALE GENOMIC DNA]</scope>
    <source>
        <strain evidence="1 2">FF_144</strain>
    </source>
</reference>
<dbReference type="Proteomes" id="UP000244197">
    <property type="component" value="Unassembled WGS sequence"/>
</dbReference>
<gene>
    <name evidence="1" type="ORF">CWO07_25195</name>
</gene>
<name>A0A2T5EFJ8_VIBSP</name>
<evidence type="ECO:0000313" key="2">
    <source>
        <dbReference type="Proteomes" id="UP000244197"/>
    </source>
</evidence>
<accession>A0A2T5EFJ8</accession>
<comment type="caution">
    <text evidence="1">The sequence shown here is derived from an EMBL/GenBank/DDBJ whole genome shotgun (WGS) entry which is preliminary data.</text>
</comment>
<dbReference type="AlphaFoldDB" id="A0A2T5EFJ8"/>
<evidence type="ECO:0000313" key="1">
    <source>
        <dbReference type="EMBL" id="PTP18176.1"/>
    </source>
</evidence>
<dbReference type="EMBL" id="PIFK01000104">
    <property type="protein sequence ID" value="PTP18176.1"/>
    <property type="molecule type" value="Genomic_DNA"/>
</dbReference>
<dbReference type="RefSeq" id="WP_108188456.1">
    <property type="nucleotide sequence ID" value="NZ_PIFK01000104.1"/>
</dbReference>
<organism evidence="1 2">
    <name type="scientific">Vibrio splendidus</name>
    <dbReference type="NCBI Taxonomy" id="29497"/>
    <lineage>
        <taxon>Bacteria</taxon>
        <taxon>Pseudomonadati</taxon>
        <taxon>Pseudomonadota</taxon>
        <taxon>Gammaproteobacteria</taxon>
        <taxon>Vibrionales</taxon>
        <taxon>Vibrionaceae</taxon>
        <taxon>Vibrio</taxon>
    </lineage>
</organism>
<sequence length="858" mass="97377">MTSEISNLKSQQAKNLDAYVEKYKVKFHERLAAYNAVGQLDWDAKTWEFGEKGVAWLKEAKNHGFKWDEVSNRVKGLSKMTISKEFQDFMRAYQIHLVSISSGLPSGSKLEKPLQVMKRWYWEMVTTNGCTHPMHLTADIIHAAMARHKEASRSPENVSDYCDIAVSIINQISQYDLFTVNIEVENKHEYRNASVGTKAKKKANQLSPDDTNDKKLISIRAFMAVIELMVLAENDYQRLFYNMLLLCIICGFRFQEVLTINMDSLIKRELTNESKRQHAIDQGWPTYKLGIRYLGAKKSGWRIHWLAPTSYPVIEMIYKQVEEMTARFRTAIKGFRHSDFSNFLPTKISERPDDQIECRELYNIMFTGTGGDRDVLNKSICTSIFTFSGHEPTVIPVHKQFKDKYFTKEQLNDYVYQRYVKSKNFRNGHQCVLSVKDGGDWVHFNYEDLMFIMPEGAFGIIQDFVSLQNICPLSEKSVDAWLGGGKDSQKSIFDYFNLFEDDGSRIVLKKHVPRHNINTFLAIAGITDHIQAILMGRIDITQNKHYQHQAESQSYQTASLALTMLEKAFDENKKTISKDAQLSLFDTEGESVPHPIVPAARGLPKSEVSRRMAAFGKSVRPIKNTGVANVKTSTSIAVSPNLSMEHNLKQNMQTFGEGTAEVADYIKGTMSDNFLPDLKAAHDKLVQQGLAEKAKELLERHAKLHPLGFGACTRDVARWGCPHAVKCQSGLPCGYFSLTGRLGEAEEVSRRLAIKKNEIIELRKLAELGHNFKLALEEQEVGLLVLEALESDAIKTQSTKKLIDLISDDSDNPLGRIIALINEQMLIGKAPKTLADLFFIEQKRLEKGDAEKRKDNNG</sequence>
<protein>
    <submittedName>
        <fullName evidence="1">Uncharacterized protein</fullName>
    </submittedName>
</protein>